<dbReference type="PANTHER" id="PTHR33993:SF5">
    <property type="entry name" value="GLYOXALASE"/>
    <property type="match status" value="1"/>
</dbReference>
<dbReference type="OrthoDB" id="9799428at2"/>
<dbReference type="SUPFAM" id="SSF54593">
    <property type="entry name" value="Glyoxalase/Bleomycin resistance protein/Dihydroxybiphenyl dioxygenase"/>
    <property type="match status" value="1"/>
</dbReference>
<dbReference type="Pfam" id="PF00903">
    <property type="entry name" value="Glyoxalase"/>
    <property type="match status" value="1"/>
</dbReference>
<feature type="domain" description="VOC" evidence="1">
    <location>
        <begin position="6"/>
        <end position="125"/>
    </location>
</feature>
<dbReference type="InterPro" id="IPR004360">
    <property type="entry name" value="Glyas_Fos-R_dOase_dom"/>
</dbReference>
<dbReference type="eggNOG" id="COG0346">
    <property type="taxonomic scope" value="Bacteria"/>
</dbReference>
<sequence length="134" mass="14912">MAKILGLGGVFFLCKDVEATRAWYNRVLGMDMDDYGGASFLHAESGAKFPTAARTIWAPFKEDSGYFKPSDSDFMINLMVDDLDGMMEHIREAGVELEGEPMIESYGKFAWVMDPDGRKVELWQPVESGLASEA</sequence>
<dbReference type="AlphaFoldDB" id="A0A062UAJ2"/>
<dbReference type="PATRIC" id="fig|1280946.3.peg.1742"/>
<evidence type="ECO:0000259" key="1">
    <source>
        <dbReference type="PROSITE" id="PS51819"/>
    </source>
</evidence>
<dbReference type="InterPro" id="IPR052164">
    <property type="entry name" value="Anthracycline_SecMetBiosynth"/>
</dbReference>
<reference evidence="2 3" key="1">
    <citation type="journal article" date="2014" name="Antonie Van Leeuwenhoek">
        <title>Hyphomonas beringensis sp. nov. and Hyphomonas chukchiensis sp. nov., isolated from surface seawater of the Bering Sea and Chukchi Sea.</title>
        <authorList>
            <person name="Li C."/>
            <person name="Lai Q."/>
            <person name="Li G."/>
            <person name="Dong C."/>
            <person name="Wang J."/>
            <person name="Liao Y."/>
            <person name="Shao Z."/>
        </authorList>
    </citation>
    <scope>NUCLEOTIDE SEQUENCE [LARGE SCALE GENOMIC DNA]</scope>
    <source>
        <strain evidence="2 3">25B14_1</strain>
    </source>
</reference>
<dbReference type="RefSeq" id="WP_034795722.1">
    <property type="nucleotide sequence ID" value="NZ_AWFF01000035.1"/>
</dbReference>
<name>A0A062UAJ2_9PROT</name>
<dbReference type="Proteomes" id="UP000027037">
    <property type="component" value="Unassembled WGS sequence"/>
</dbReference>
<comment type="caution">
    <text evidence="2">The sequence shown here is derived from an EMBL/GenBank/DDBJ whole genome shotgun (WGS) entry which is preliminary data.</text>
</comment>
<protein>
    <recommendedName>
        <fullName evidence="1">VOC domain-containing protein</fullName>
    </recommendedName>
</protein>
<organism evidence="2 3">
    <name type="scientific">Hyphomonas beringensis</name>
    <dbReference type="NCBI Taxonomy" id="1280946"/>
    <lineage>
        <taxon>Bacteria</taxon>
        <taxon>Pseudomonadati</taxon>
        <taxon>Pseudomonadota</taxon>
        <taxon>Alphaproteobacteria</taxon>
        <taxon>Hyphomonadales</taxon>
        <taxon>Hyphomonadaceae</taxon>
        <taxon>Hyphomonas</taxon>
    </lineage>
</organism>
<dbReference type="PROSITE" id="PS51819">
    <property type="entry name" value="VOC"/>
    <property type="match status" value="1"/>
</dbReference>
<evidence type="ECO:0000313" key="2">
    <source>
        <dbReference type="EMBL" id="KCZ54718.1"/>
    </source>
</evidence>
<dbReference type="InterPro" id="IPR037523">
    <property type="entry name" value="VOC_core"/>
</dbReference>
<dbReference type="EMBL" id="AWFF01000035">
    <property type="protein sequence ID" value="KCZ54718.1"/>
    <property type="molecule type" value="Genomic_DNA"/>
</dbReference>
<dbReference type="InterPro" id="IPR029068">
    <property type="entry name" value="Glyas_Bleomycin-R_OHBP_Dase"/>
</dbReference>
<gene>
    <name evidence="2" type="ORF">HY29_13650</name>
</gene>
<evidence type="ECO:0000313" key="3">
    <source>
        <dbReference type="Proteomes" id="UP000027037"/>
    </source>
</evidence>
<dbReference type="STRING" id="1280946.HY29_13650"/>
<proteinExistence type="predicted"/>
<dbReference type="Gene3D" id="3.10.180.10">
    <property type="entry name" value="2,3-Dihydroxybiphenyl 1,2-Dioxygenase, domain 1"/>
    <property type="match status" value="1"/>
</dbReference>
<keyword evidence="3" id="KW-1185">Reference proteome</keyword>
<accession>A0A062UAJ2</accession>
<dbReference type="PANTHER" id="PTHR33993">
    <property type="entry name" value="GLYOXALASE-RELATED"/>
    <property type="match status" value="1"/>
</dbReference>